<dbReference type="RefSeq" id="WP_008179409.1">
    <property type="nucleotide sequence ID" value="NZ_BJOM01000003.1"/>
</dbReference>
<accession>A0A1H9QPG2</accession>
<comment type="caution">
    <text evidence="2">The sequence shown here is derived from an EMBL/GenBank/DDBJ whole genome shotgun (WGS) entry which is preliminary data.</text>
</comment>
<dbReference type="NCBIfam" id="TIGR03891">
    <property type="entry name" value="thiopep_ocin"/>
    <property type="match status" value="1"/>
</dbReference>
<evidence type="ECO:0000313" key="3">
    <source>
        <dbReference type="Proteomes" id="UP000199410"/>
    </source>
</evidence>
<evidence type="ECO:0000259" key="1">
    <source>
        <dbReference type="Pfam" id="PF14028"/>
    </source>
</evidence>
<feature type="domain" description="Thiopeptide-type bacteriocin biosynthesis" evidence="1">
    <location>
        <begin position="2"/>
        <end position="271"/>
    </location>
</feature>
<reference evidence="2 3" key="1">
    <citation type="submission" date="2016-10" db="EMBL/GenBank/DDBJ databases">
        <authorList>
            <person name="Varghese N."/>
            <person name="Submissions S."/>
        </authorList>
    </citation>
    <scope>NUCLEOTIDE SEQUENCE [LARGE SCALE GENOMIC DNA]</scope>
    <source>
        <strain evidence="2 3">TC-13</strain>
    </source>
</reference>
<dbReference type="InterPro" id="IPR023809">
    <property type="entry name" value="Thiopep_bacteriocin_synth_dom"/>
</dbReference>
<sequence>MWVSKHLFIHDYVLIEEFLKECLLPYLDREKVRYFFIRYWDGGPHIRLRYQTAQDAAEKIEKELEHLLESFHLKHSSHSFQAISYDEAIIQTEGIVPTAPYPNFSIQAIEYVPELNRYGGEAAMALSEELFVHSSKFAGQIIQKLNRTQRYVLAIDLMYNCTKIAQELGYIEKHETMFHAYREIWTQFSQNKTPEQIYKVINNRIDQLKNGELAIEFYQPYLKVFKSMLAQIKLCQTTMEPKYAFYIVISHLHMLNNRLGVSPEYEFIFSDAFLKAG</sequence>
<name>A0A1H9QPG2_9BACI</name>
<dbReference type="Pfam" id="PF14028">
    <property type="entry name" value="Lant_dehydr_C"/>
    <property type="match status" value="1"/>
</dbReference>
<evidence type="ECO:0000313" key="2">
    <source>
        <dbReference type="EMBL" id="SER61719.1"/>
    </source>
</evidence>
<organism evidence="2 3">
    <name type="scientific">Lysinibacillus fusiformis</name>
    <dbReference type="NCBI Taxonomy" id="28031"/>
    <lineage>
        <taxon>Bacteria</taxon>
        <taxon>Bacillati</taxon>
        <taxon>Bacillota</taxon>
        <taxon>Bacilli</taxon>
        <taxon>Bacillales</taxon>
        <taxon>Bacillaceae</taxon>
        <taxon>Lysinibacillus</taxon>
    </lineage>
</organism>
<protein>
    <submittedName>
        <fullName evidence="2">Thiopeptide-type bacteriocin biosynthesis domain-containing protein</fullName>
    </submittedName>
</protein>
<dbReference type="AlphaFoldDB" id="A0A1H9QPG2"/>
<dbReference type="EMBL" id="FOEL01000019">
    <property type="protein sequence ID" value="SER61719.1"/>
    <property type="molecule type" value="Genomic_DNA"/>
</dbReference>
<proteinExistence type="predicted"/>
<gene>
    <name evidence="2" type="ORF">SAMN02787113_04216</name>
</gene>
<dbReference type="Proteomes" id="UP000199410">
    <property type="component" value="Unassembled WGS sequence"/>
</dbReference>